<gene>
    <name evidence="12" type="ORF">HYH03_016820</name>
</gene>
<dbReference type="PROSITE" id="PS50836">
    <property type="entry name" value="DOMON"/>
    <property type="match status" value="1"/>
</dbReference>
<evidence type="ECO:0000256" key="5">
    <source>
        <dbReference type="ARBA" id="ARBA00022982"/>
    </source>
</evidence>
<reference evidence="12" key="1">
    <citation type="journal article" date="2020" name="bioRxiv">
        <title>Comparative genomics of Chlamydomonas.</title>
        <authorList>
            <person name="Craig R.J."/>
            <person name="Hasan A.R."/>
            <person name="Ness R.W."/>
            <person name="Keightley P.D."/>
        </authorList>
    </citation>
    <scope>NUCLEOTIDE SEQUENCE</scope>
    <source>
        <strain evidence="12">CCAP 11/70</strain>
    </source>
</reference>
<evidence type="ECO:0000259" key="10">
    <source>
        <dbReference type="PROSITE" id="PS50836"/>
    </source>
</evidence>
<dbReference type="PRINTS" id="PR01217">
    <property type="entry name" value="PRICHEXTENSN"/>
</dbReference>
<proteinExistence type="predicted"/>
<evidence type="ECO:0000313" key="12">
    <source>
        <dbReference type="EMBL" id="KAG2484406.1"/>
    </source>
</evidence>
<protein>
    <recommendedName>
        <fullName evidence="14">Cytochrome b561 domain-containing protein</fullName>
    </recommendedName>
</protein>
<feature type="region of interest" description="Disordered" evidence="8">
    <location>
        <begin position="145"/>
        <end position="266"/>
    </location>
</feature>
<evidence type="ECO:0000313" key="13">
    <source>
        <dbReference type="Proteomes" id="UP000612055"/>
    </source>
</evidence>
<feature type="compositionally biased region" description="Pro residues" evidence="8">
    <location>
        <begin position="149"/>
        <end position="240"/>
    </location>
</feature>
<accession>A0A836BPJ4</accession>
<evidence type="ECO:0000256" key="8">
    <source>
        <dbReference type="SAM" id="MobiDB-lite"/>
    </source>
</evidence>
<keyword evidence="3 9" id="KW-0812">Transmembrane</keyword>
<dbReference type="InterPro" id="IPR045266">
    <property type="entry name" value="DOH_DOMON"/>
</dbReference>
<evidence type="ECO:0000256" key="6">
    <source>
        <dbReference type="ARBA" id="ARBA00022989"/>
    </source>
</evidence>
<dbReference type="CDD" id="cd09631">
    <property type="entry name" value="DOMON_DOH"/>
    <property type="match status" value="1"/>
</dbReference>
<feature type="transmembrane region" description="Helical" evidence="9">
    <location>
        <begin position="602"/>
        <end position="625"/>
    </location>
</feature>
<dbReference type="PANTHER" id="PTHR23130">
    <property type="entry name" value="CYTOCHROME B561 AND DOMON DOMAIN-CONTAINING PROTEIN"/>
    <property type="match status" value="1"/>
</dbReference>
<evidence type="ECO:0000259" key="11">
    <source>
        <dbReference type="PROSITE" id="PS50939"/>
    </source>
</evidence>
<feature type="domain" description="DOMON" evidence="10">
    <location>
        <begin position="297"/>
        <end position="422"/>
    </location>
</feature>
<comment type="caution">
    <text evidence="12">The sequence shown here is derived from an EMBL/GenBank/DDBJ whole genome shotgun (WGS) entry which is preliminary data.</text>
</comment>
<feature type="transmembrane region" description="Helical" evidence="9">
    <location>
        <begin position="536"/>
        <end position="556"/>
    </location>
</feature>
<dbReference type="AlphaFoldDB" id="A0A836BPJ4"/>
<dbReference type="InterPro" id="IPR006593">
    <property type="entry name" value="Cyt_b561/ferric_Rdtase_TM"/>
</dbReference>
<dbReference type="Pfam" id="PF03188">
    <property type="entry name" value="Cytochrom_B561"/>
    <property type="match status" value="1"/>
</dbReference>
<feature type="transmembrane region" description="Helical" evidence="9">
    <location>
        <begin position="576"/>
        <end position="596"/>
    </location>
</feature>
<keyword evidence="6 9" id="KW-1133">Transmembrane helix</keyword>
<sequence>MAAYLGEENLGARLCPGQAHVLEVSYLASNGAPEGRRALLTSSLGSLEAPAGPPPGYLQDPNCGNRVYLAPHSSSLPGFIENDAEILNTYRLTLRLPCDAAGKEVSVVSSSATHECLTNCGISNIRLGTWTVTVDPVTSDCAAAACRPPGSPPPPASPPPPPPSPKPPTPPPSSPPPPPSPSPPADAPRQPPSPPSPQPSPPSPQPSPPPTSPNAPPLPLAPKAPRAPPPPPRPPFPPLAPVILSEEGAAPPNPPMPPAPPSSCAPSTLGYRCSQALGKVVVHWTLGGAAPPPNACTGPSPEALASGEEAFMGLAHFAVASDVSGYVSLGFPEDPASMFDADMVLGWATPDGRGTVDLYHVTSYEMASTDIVRPSWLLASGVVEGNGTTTLCFSRRMSEPRAKSSPLLLDTSGVMRYSWAISPQDALVEHPPDGYGAGIINMQSGAATQEEIKDNSGVMIAHGVLMAVAWVLMLPLGAMVPAHRWILPGKVVAGKAIWFWLHMILQLGGFAVFAAGFILALVRFDRPVAGTLASKHAIMGYVVCGLVGTQVLVAFVRPDPGTMLRNRLWNPLHFNLGRACTLLAWATCLVGAAVHADSIYRAPIAAWVAPLGAVMGVLLLTDWALRDARSRRTDRELHDMRSRRYEPGSGPANQIKQVVKDDAAKGQVPSVAVMAHPKVDGNSGTDSPTGGDRSSGEGSGEVRDVRITLQVAQPK</sequence>
<evidence type="ECO:0008006" key="14">
    <source>
        <dbReference type="Google" id="ProtNLM"/>
    </source>
</evidence>
<feature type="domain" description="Cytochrome b561" evidence="11">
    <location>
        <begin position="423"/>
        <end position="627"/>
    </location>
</feature>
<feature type="transmembrane region" description="Helical" evidence="9">
    <location>
        <begin position="499"/>
        <end position="524"/>
    </location>
</feature>
<keyword evidence="2" id="KW-0813">Transport</keyword>
<comment type="subcellular location">
    <subcellularLocation>
        <location evidence="1">Membrane</location>
    </subcellularLocation>
</comment>
<keyword evidence="4" id="KW-0732">Signal</keyword>
<keyword evidence="5" id="KW-0249">Electron transport</keyword>
<dbReference type="SMART" id="SM00664">
    <property type="entry name" value="DoH"/>
    <property type="match status" value="1"/>
</dbReference>
<feature type="compositionally biased region" description="Pro residues" evidence="8">
    <location>
        <begin position="251"/>
        <end position="263"/>
    </location>
</feature>
<dbReference type="PROSITE" id="PS50939">
    <property type="entry name" value="CYTOCHROME_B561"/>
    <property type="match status" value="1"/>
</dbReference>
<evidence type="ECO:0000256" key="7">
    <source>
        <dbReference type="ARBA" id="ARBA00023136"/>
    </source>
</evidence>
<keyword evidence="13" id="KW-1185">Reference proteome</keyword>
<evidence type="ECO:0000256" key="9">
    <source>
        <dbReference type="SAM" id="Phobius"/>
    </source>
</evidence>
<keyword evidence="7 9" id="KW-0472">Membrane</keyword>
<dbReference type="PANTHER" id="PTHR23130:SF171">
    <property type="entry name" value="OS01G0895300 PROTEIN"/>
    <property type="match status" value="1"/>
</dbReference>
<dbReference type="EMBL" id="JAEHOE010000151">
    <property type="protein sequence ID" value="KAG2484406.1"/>
    <property type="molecule type" value="Genomic_DNA"/>
</dbReference>
<dbReference type="Proteomes" id="UP000612055">
    <property type="component" value="Unassembled WGS sequence"/>
</dbReference>
<dbReference type="Gene3D" id="1.20.120.1770">
    <property type="match status" value="1"/>
</dbReference>
<feature type="transmembrane region" description="Helical" evidence="9">
    <location>
        <begin position="459"/>
        <end position="478"/>
    </location>
</feature>
<dbReference type="OrthoDB" id="366214at2759"/>
<organism evidence="12 13">
    <name type="scientific">Edaphochlamys debaryana</name>
    <dbReference type="NCBI Taxonomy" id="47281"/>
    <lineage>
        <taxon>Eukaryota</taxon>
        <taxon>Viridiplantae</taxon>
        <taxon>Chlorophyta</taxon>
        <taxon>core chlorophytes</taxon>
        <taxon>Chlorophyceae</taxon>
        <taxon>CS clade</taxon>
        <taxon>Chlamydomonadales</taxon>
        <taxon>Chlamydomonadales incertae sedis</taxon>
        <taxon>Edaphochlamys</taxon>
    </lineage>
</organism>
<dbReference type="InterPro" id="IPR005018">
    <property type="entry name" value="DOMON_domain"/>
</dbReference>
<evidence type="ECO:0000256" key="3">
    <source>
        <dbReference type="ARBA" id="ARBA00022692"/>
    </source>
</evidence>
<evidence type="ECO:0000256" key="2">
    <source>
        <dbReference type="ARBA" id="ARBA00022448"/>
    </source>
</evidence>
<dbReference type="CDD" id="cd08760">
    <property type="entry name" value="Cyt_b561_FRRS1_like"/>
    <property type="match status" value="1"/>
</dbReference>
<evidence type="ECO:0000256" key="4">
    <source>
        <dbReference type="ARBA" id="ARBA00022729"/>
    </source>
</evidence>
<dbReference type="SMART" id="SM00665">
    <property type="entry name" value="B561"/>
    <property type="match status" value="1"/>
</dbReference>
<name>A0A836BPJ4_9CHLO</name>
<feature type="region of interest" description="Disordered" evidence="8">
    <location>
        <begin position="633"/>
        <end position="715"/>
    </location>
</feature>
<evidence type="ECO:0000256" key="1">
    <source>
        <dbReference type="ARBA" id="ARBA00004370"/>
    </source>
</evidence>
<dbReference type="GO" id="GO:0016020">
    <property type="term" value="C:membrane"/>
    <property type="evidence" value="ECO:0007669"/>
    <property type="project" value="UniProtKB-SubCell"/>
</dbReference>
<feature type="compositionally biased region" description="Basic and acidic residues" evidence="8">
    <location>
        <begin position="633"/>
        <end position="646"/>
    </location>
</feature>